<reference evidence="1" key="1">
    <citation type="submission" date="2017-07" db="EMBL/GenBank/DDBJ databases">
        <title>Taro Niue Genome Assembly and Annotation.</title>
        <authorList>
            <person name="Atibalentja N."/>
            <person name="Keating K."/>
            <person name="Fields C.J."/>
        </authorList>
    </citation>
    <scope>NUCLEOTIDE SEQUENCE</scope>
    <source>
        <strain evidence="1">Niue_2</strain>
        <tissue evidence="1">Leaf</tissue>
    </source>
</reference>
<comment type="caution">
    <text evidence="1">The sequence shown here is derived from an EMBL/GenBank/DDBJ whole genome shotgun (WGS) entry which is preliminary data.</text>
</comment>
<dbReference type="Proteomes" id="UP000652761">
    <property type="component" value="Unassembled WGS sequence"/>
</dbReference>
<protein>
    <submittedName>
        <fullName evidence="1">Uncharacterized protein</fullName>
    </submittedName>
</protein>
<sequence>MAIATRVATGDVSPSGVPWRHGGCLPRVEAAVLRRVSLRSCRGRVRAVRCEEETFLPTRRPQQVRSSRGGRDS</sequence>
<gene>
    <name evidence="1" type="ORF">Taro_001373</name>
</gene>
<evidence type="ECO:0000313" key="2">
    <source>
        <dbReference type="Proteomes" id="UP000652761"/>
    </source>
</evidence>
<proteinExistence type="predicted"/>
<evidence type="ECO:0000313" key="1">
    <source>
        <dbReference type="EMBL" id="MQL69048.1"/>
    </source>
</evidence>
<dbReference type="AlphaFoldDB" id="A0A843TAQ5"/>
<accession>A0A843TAQ5</accession>
<name>A0A843TAQ5_COLES</name>
<organism evidence="1 2">
    <name type="scientific">Colocasia esculenta</name>
    <name type="common">Wild taro</name>
    <name type="synonym">Arum esculentum</name>
    <dbReference type="NCBI Taxonomy" id="4460"/>
    <lineage>
        <taxon>Eukaryota</taxon>
        <taxon>Viridiplantae</taxon>
        <taxon>Streptophyta</taxon>
        <taxon>Embryophyta</taxon>
        <taxon>Tracheophyta</taxon>
        <taxon>Spermatophyta</taxon>
        <taxon>Magnoliopsida</taxon>
        <taxon>Liliopsida</taxon>
        <taxon>Araceae</taxon>
        <taxon>Aroideae</taxon>
        <taxon>Colocasieae</taxon>
        <taxon>Colocasia</taxon>
    </lineage>
</organism>
<dbReference type="EMBL" id="NMUH01000028">
    <property type="protein sequence ID" value="MQL69048.1"/>
    <property type="molecule type" value="Genomic_DNA"/>
</dbReference>
<keyword evidence="2" id="KW-1185">Reference proteome</keyword>